<dbReference type="RefSeq" id="YP_009802155.1">
    <property type="nucleotide sequence ID" value="NC_047978.1"/>
</dbReference>
<name>A0A2U8UWL1_9CAUD</name>
<dbReference type="KEGG" id="vg:54992689"/>
<dbReference type="GeneID" id="54992689"/>
<proteinExistence type="predicted"/>
<organism evidence="1 2">
    <name type="scientific">Erwinia phage Faunus</name>
    <dbReference type="NCBI Taxonomy" id="2182346"/>
    <lineage>
        <taxon>Viruses</taxon>
        <taxon>Duplodnaviria</taxon>
        <taxon>Heunggongvirae</taxon>
        <taxon>Uroviricota</taxon>
        <taxon>Caudoviricetes</taxon>
        <taxon>Chaseviridae</taxon>
        <taxon>Cleopatravirinae</taxon>
        <taxon>Faunusvirus</taxon>
        <taxon>Faunusvirus faunus</taxon>
    </lineage>
</organism>
<evidence type="ECO:0000313" key="1">
    <source>
        <dbReference type="EMBL" id="AWN08645.1"/>
    </source>
</evidence>
<accession>A0A2U8UWL1</accession>
<sequence>MACELLTREFEDDTDGKKFVITTRQLSASNALDLYVELMNKVGGSVLPLINDDYNFGDLLSVMRANPDNKVVTELIKRVICSANMEGAEIQPALFNNYFSGRLMLSMKVFAFVLEANFKEFFRQGRALNEQRSLEAADRLKQQELNLMKSLPET</sequence>
<dbReference type="Pfam" id="PF21822">
    <property type="entry name" value="Phage_TAC_15"/>
    <property type="match status" value="1"/>
</dbReference>
<reference evidence="1 2" key="1">
    <citation type="submission" date="2018-04" db="EMBL/GenBank/DDBJ databases">
        <title>Phage therapy in agriculture - a green tech approach to combat plant pathogenic bacteria.</title>
        <authorList>
            <person name="Djurhuus A.M."/>
            <person name="Carstens A.B."/>
            <person name="Hansen L.H."/>
        </authorList>
    </citation>
    <scope>NUCLEOTIDE SEQUENCE [LARGE SCALE GENOMIC DNA]</scope>
</reference>
<keyword evidence="2" id="KW-1185">Reference proteome</keyword>
<evidence type="ECO:0000313" key="2">
    <source>
        <dbReference type="Proteomes" id="UP000246222"/>
    </source>
</evidence>
<dbReference type="EMBL" id="MH191398">
    <property type="protein sequence ID" value="AWN08645.1"/>
    <property type="molecule type" value="Genomic_DNA"/>
</dbReference>
<dbReference type="InterPro" id="IPR049156">
    <property type="entry name" value="Phage_chap_TAC_15-like"/>
</dbReference>
<protein>
    <submittedName>
        <fullName evidence="1">Uncharacterized protein</fullName>
    </submittedName>
</protein>
<dbReference type="Proteomes" id="UP000246222">
    <property type="component" value="Segment"/>
</dbReference>